<dbReference type="Gene3D" id="3.10.20.90">
    <property type="entry name" value="Phosphatidylinositol 3-kinase Catalytic Subunit, Chain A, domain 1"/>
    <property type="match status" value="1"/>
</dbReference>
<evidence type="ECO:0000256" key="3">
    <source>
        <dbReference type="ARBA" id="ARBA00022527"/>
    </source>
</evidence>
<dbReference type="InterPro" id="IPR029071">
    <property type="entry name" value="Ubiquitin-like_domsf"/>
</dbReference>
<name>A0A3Q3GG57_9LABR</name>
<evidence type="ECO:0000313" key="18">
    <source>
        <dbReference type="Ensembl" id="ENSLBEP00000032206.1"/>
    </source>
</evidence>
<dbReference type="CDD" id="cd14151">
    <property type="entry name" value="STKc_B-Raf"/>
    <property type="match status" value="1"/>
</dbReference>
<keyword evidence="10 13" id="KW-0067">ATP-binding</keyword>
<dbReference type="PRINTS" id="PR00008">
    <property type="entry name" value="DAGPEDOMAIN"/>
</dbReference>
<feature type="compositionally biased region" description="Basic and acidic residues" evidence="14">
    <location>
        <begin position="421"/>
        <end position="445"/>
    </location>
</feature>
<dbReference type="SMART" id="SM00455">
    <property type="entry name" value="RBD"/>
    <property type="match status" value="1"/>
</dbReference>
<feature type="domain" description="RBD" evidence="17">
    <location>
        <begin position="168"/>
        <end position="240"/>
    </location>
</feature>
<keyword evidence="5" id="KW-0808">Transferase</keyword>
<dbReference type="PROSITE" id="PS50011">
    <property type="entry name" value="PROTEIN_KINASE_DOM"/>
    <property type="match status" value="1"/>
</dbReference>
<accession>A0A3Q3GG57</accession>
<proteinExistence type="inferred from homology"/>
<dbReference type="FunFam" id="3.10.20.90:FF:000015">
    <property type="entry name" value="B-Raf proto-oncogene serine/threonine-protein kinase"/>
    <property type="match status" value="1"/>
</dbReference>
<keyword evidence="3" id="KW-0723">Serine/threonine-protein kinase</keyword>
<organism evidence="18 19">
    <name type="scientific">Labrus bergylta</name>
    <name type="common">ballan wrasse</name>
    <dbReference type="NCBI Taxonomy" id="56723"/>
    <lineage>
        <taxon>Eukaryota</taxon>
        <taxon>Metazoa</taxon>
        <taxon>Chordata</taxon>
        <taxon>Craniata</taxon>
        <taxon>Vertebrata</taxon>
        <taxon>Euteleostomi</taxon>
        <taxon>Actinopterygii</taxon>
        <taxon>Neopterygii</taxon>
        <taxon>Teleostei</taxon>
        <taxon>Neoteleostei</taxon>
        <taxon>Acanthomorphata</taxon>
        <taxon>Eupercaria</taxon>
        <taxon>Labriformes</taxon>
        <taxon>Labridae</taxon>
        <taxon>Labrus</taxon>
    </lineage>
</organism>
<keyword evidence="8" id="KW-0418">Kinase</keyword>
<comment type="similarity">
    <text evidence="1">Belongs to the protein kinase superfamily. TKL Ser/Thr protein kinase family. RAF subfamily.</text>
</comment>
<feature type="compositionally biased region" description="Basic and acidic residues" evidence="14">
    <location>
        <begin position="361"/>
        <end position="376"/>
    </location>
</feature>
<dbReference type="Ensembl" id="ENSLBET00000033649.1">
    <property type="protein sequence ID" value="ENSLBEP00000032206.1"/>
    <property type="gene ID" value="ENSLBEG00000024273.1"/>
</dbReference>
<dbReference type="GO" id="GO:0004709">
    <property type="term" value="F:MAP kinase kinase kinase activity"/>
    <property type="evidence" value="ECO:0007669"/>
    <property type="project" value="TreeGrafter"/>
</dbReference>
<dbReference type="Gene3D" id="3.30.60.20">
    <property type="match status" value="1"/>
</dbReference>
<dbReference type="Pfam" id="PF07714">
    <property type="entry name" value="PK_Tyr_Ser-Thr"/>
    <property type="match status" value="1"/>
</dbReference>
<dbReference type="InterPro" id="IPR051681">
    <property type="entry name" value="Ser/Thr_Kinases-Pseudokinases"/>
</dbReference>
<evidence type="ECO:0000259" key="15">
    <source>
        <dbReference type="PROSITE" id="PS50011"/>
    </source>
</evidence>
<dbReference type="InterPro" id="IPR008271">
    <property type="entry name" value="Ser/Thr_kinase_AS"/>
</dbReference>
<dbReference type="PROSITE" id="PS00479">
    <property type="entry name" value="ZF_DAG_PE_1"/>
    <property type="match status" value="1"/>
</dbReference>
<dbReference type="InterPro" id="IPR017441">
    <property type="entry name" value="Protein_kinase_ATP_BS"/>
</dbReference>
<dbReference type="InterPro" id="IPR020454">
    <property type="entry name" value="DAG/PE-bd"/>
</dbReference>
<keyword evidence="7 13" id="KW-0547">Nucleotide-binding</keyword>
<dbReference type="SUPFAM" id="SSF54236">
    <property type="entry name" value="Ubiquitin-like"/>
    <property type="match status" value="1"/>
</dbReference>
<evidence type="ECO:0000256" key="9">
    <source>
        <dbReference type="ARBA" id="ARBA00022833"/>
    </source>
</evidence>
<dbReference type="InterPro" id="IPR002219">
    <property type="entry name" value="PKC_DAG/PE"/>
</dbReference>
<dbReference type="Gene3D" id="3.30.200.20">
    <property type="entry name" value="Phosphorylase Kinase, domain 1"/>
    <property type="match status" value="1"/>
</dbReference>
<dbReference type="GO" id="GO:0005886">
    <property type="term" value="C:plasma membrane"/>
    <property type="evidence" value="ECO:0007669"/>
    <property type="project" value="TreeGrafter"/>
</dbReference>
<dbReference type="FunFam" id="3.30.60.20:FF:000004">
    <property type="entry name" value="B-Raf proto-oncogene serine/threonine-protein kinase"/>
    <property type="match status" value="1"/>
</dbReference>
<evidence type="ECO:0000256" key="13">
    <source>
        <dbReference type="PROSITE-ProRule" id="PRU10141"/>
    </source>
</evidence>
<dbReference type="InterPro" id="IPR011009">
    <property type="entry name" value="Kinase-like_dom_sf"/>
</dbReference>
<dbReference type="SMART" id="SM00109">
    <property type="entry name" value="C1"/>
    <property type="match status" value="1"/>
</dbReference>
<dbReference type="Pfam" id="PF02196">
    <property type="entry name" value="RBD"/>
    <property type="match status" value="1"/>
</dbReference>
<dbReference type="GO" id="GO:0005739">
    <property type="term" value="C:mitochondrion"/>
    <property type="evidence" value="ECO:0007669"/>
    <property type="project" value="TreeGrafter"/>
</dbReference>
<dbReference type="Gene3D" id="1.10.510.10">
    <property type="entry name" value="Transferase(Phosphotransferase) domain 1"/>
    <property type="match status" value="1"/>
</dbReference>
<feature type="region of interest" description="Disordered" evidence="14">
    <location>
        <begin position="318"/>
        <end position="383"/>
    </location>
</feature>
<dbReference type="PROSITE" id="PS50081">
    <property type="entry name" value="ZF_DAG_PE_2"/>
    <property type="match status" value="1"/>
</dbReference>
<dbReference type="SMART" id="SM00220">
    <property type="entry name" value="S_TKc"/>
    <property type="match status" value="1"/>
</dbReference>
<keyword evidence="6" id="KW-0479">Metal-binding</keyword>
<reference evidence="18" key="2">
    <citation type="submission" date="2025-09" db="UniProtKB">
        <authorList>
            <consortium name="Ensembl"/>
        </authorList>
    </citation>
    <scope>IDENTIFICATION</scope>
</reference>
<dbReference type="Pfam" id="PF00130">
    <property type="entry name" value="C1_1"/>
    <property type="match status" value="1"/>
</dbReference>
<evidence type="ECO:0000256" key="12">
    <source>
        <dbReference type="ARBA" id="ARBA00048679"/>
    </source>
</evidence>
<feature type="binding site" evidence="13">
    <location>
        <position position="481"/>
    </location>
    <ligand>
        <name>ATP</name>
        <dbReference type="ChEBI" id="CHEBI:30616"/>
    </ligand>
</feature>
<evidence type="ECO:0000256" key="10">
    <source>
        <dbReference type="ARBA" id="ARBA00022840"/>
    </source>
</evidence>
<dbReference type="CDD" id="cd17134">
    <property type="entry name" value="RBD_BRAF"/>
    <property type="match status" value="1"/>
</dbReference>
<reference evidence="18" key="1">
    <citation type="submission" date="2025-08" db="UniProtKB">
        <authorList>
            <consortium name="Ensembl"/>
        </authorList>
    </citation>
    <scope>IDENTIFICATION</scope>
</reference>
<protein>
    <recommendedName>
        <fullName evidence="2">non-specific serine/threonine protein kinase</fullName>
        <ecNumber evidence="2">2.7.11.1</ecNumber>
    </recommendedName>
</protein>
<evidence type="ECO:0000256" key="2">
    <source>
        <dbReference type="ARBA" id="ARBA00012513"/>
    </source>
</evidence>
<dbReference type="InParanoid" id="A0A3Q3GG57"/>
<dbReference type="SUPFAM" id="SSF56112">
    <property type="entry name" value="Protein kinase-like (PK-like)"/>
    <property type="match status" value="1"/>
</dbReference>
<comment type="catalytic activity">
    <reaction evidence="11">
        <text>L-threonyl-[protein] + ATP = O-phospho-L-threonyl-[protein] + ADP + H(+)</text>
        <dbReference type="Rhea" id="RHEA:46608"/>
        <dbReference type="Rhea" id="RHEA-COMP:11060"/>
        <dbReference type="Rhea" id="RHEA-COMP:11605"/>
        <dbReference type="ChEBI" id="CHEBI:15378"/>
        <dbReference type="ChEBI" id="CHEBI:30013"/>
        <dbReference type="ChEBI" id="CHEBI:30616"/>
        <dbReference type="ChEBI" id="CHEBI:61977"/>
        <dbReference type="ChEBI" id="CHEBI:456216"/>
        <dbReference type="EC" id="2.7.11.1"/>
    </reaction>
</comment>
<dbReference type="InterPro" id="IPR000719">
    <property type="entry name" value="Prot_kinase_dom"/>
</dbReference>
<dbReference type="Proteomes" id="UP000261660">
    <property type="component" value="Unplaced"/>
</dbReference>
<dbReference type="STRING" id="56723.ENSLBEP00000032206"/>
<evidence type="ECO:0000256" key="11">
    <source>
        <dbReference type="ARBA" id="ARBA00047899"/>
    </source>
</evidence>
<dbReference type="GO" id="GO:0046872">
    <property type="term" value="F:metal ion binding"/>
    <property type="evidence" value="ECO:0007669"/>
    <property type="project" value="UniProtKB-KW"/>
</dbReference>
<evidence type="ECO:0000313" key="19">
    <source>
        <dbReference type="Proteomes" id="UP000261660"/>
    </source>
</evidence>
<dbReference type="GeneTree" id="ENSGT00940000156154"/>
<dbReference type="EC" id="2.7.11.1" evidence="2"/>
<dbReference type="GO" id="GO:0005524">
    <property type="term" value="F:ATP binding"/>
    <property type="evidence" value="ECO:0007669"/>
    <property type="project" value="UniProtKB-UniRule"/>
</dbReference>
<feature type="domain" description="Protein kinase" evidence="15">
    <location>
        <begin position="455"/>
        <end position="715"/>
    </location>
</feature>
<dbReference type="InterPro" id="IPR001245">
    <property type="entry name" value="Ser-Thr/Tyr_kinase_cat_dom"/>
</dbReference>
<sequence length="765" mass="85419">MAALSSAESPPPVFNGDTEEQEPGSERGLEELGAGLEDSCTGGIPEGPQDEEIWNIKQMIKLTQEHLEALLDKFGGEHNPPSIYLEAYEEYTSKLDALQQREQQLLEAMGNGTDFLCSPSPMPALLEVKMGDVGRRGAQAFPSAPNTLAVLQTPIDASRANPRSPQKPIVRVFLPNKQRTVVPARCGMTVRDSLKKALMMRGLIPECCAVYRIQDGYKKPIGWDTDISWLTGEELHVEVLENVPLTTHNFVRKTFFTLAFCDFCRKLLFQGFRCQTCGYKFHQRCSTEVPLMCVNYDQLDLLLVSKFFEHHPFTQEEVSSEGTTPVSEACPSLPPSDSTGSMCHATVSPSKSIPIPPSFRPNEEDHRNQFGQRDRSSSAPNVHINTIEPVNIDVSVRPLSPCSTTGLSATVKVPQKSPCPQRERKSSSSSEDRNKMKTLGRRDSSDDWEIPEGQITLGQRIGSGSFGTVYKGKWHGDVAVKMLNVTAPTPQQLQAFKNEVGVLRKTRHVNILLFMGYTTKPQLAIVTQWCEGSSLYHHLHIIETKFEMIKLIDIARQTAQGMDYLHAKSIIHRDLKSNNIFLHEDLTVKIGDFGLATVKSRWSGSHQFEQLSGSILWMAPEVIRLQDKNPYSFQSDVYAFGIVLYELMSGALPYSNINNRDQIIFMVGRGYLSPDLSKVRSNCPKAMKRLMADCLKKKREERPLFPQILASIELLARSLPKIHRSASEPSLNRAGFQTEDFSLYACASPKTPIQAGGYGEFSAFK</sequence>
<evidence type="ECO:0000256" key="6">
    <source>
        <dbReference type="ARBA" id="ARBA00022723"/>
    </source>
</evidence>
<feature type="region of interest" description="Disordered" evidence="14">
    <location>
        <begin position="1"/>
        <end position="46"/>
    </location>
</feature>
<dbReference type="GO" id="GO:0005829">
    <property type="term" value="C:cytosol"/>
    <property type="evidence" value="ECO:0007669"/>
    <property type="project" value="TreeGrafter"/>
</dbReference>
<keyword evidence="4" id="KW-0597">Phosphoprotein</keyword>
<evidence type="ECO:0000256" key="8">
    <source>
        <dbReference type="ARBA" id="ARBA00022777"/>
    </source>
</evidence>
<keyword evidence="19" id="KW-1185">Reference proteome</keyword>
<keyword evidence="9" id="KW-0862">Zinc</keyword>
<dbReference type="FunFam" id="1.10.510.10:FF:000036">
    <property type="entry name" value="RAF proto-oncogene serine/threonine-protein kinase"/>
    <property type="match status" value="1"/>
</dbReference>
<dbReference type="PANTHER" id="PTHR44329:SF240">
    <property type="entry name" value="SERINE_THREONINE-PROTEIN KINASE B-RAF"/>
    <property type="match status" value="1"/>
</dbReference>
<comment type="catalytic activity">
    <reaction evidence="12">
        <text>L-seryl-[protein] + ATP = O-phospho-L-seryl-[protein] + ADP + H(+)</text>
        <dbReference type="Rhea" id="RHEA:17989"/>
        <dbReference type="Rhea" id="RHEA-COMP:9863"/>
        <dbReference type="Rhea" id="RHEA-COMP:11604"/>
        <dbReference type="ChEBI" id="CHEBI:15378"/>
        <dbReference type="ChEBI" id="CHEBI:29999"/>
        <dbReference type="ChEBI" id="CHEBI:30616"/>
        <dbReference type="ChEBI" id="CHEBI:83421"/>
        <dbReference type="ChEBI" id="CHEBI:456216"/>
        <dbReference type="EC" id="2.7.11.1"/>
    </reaction>
</comment>
<dbReference type="PROSITE" id="PS00107">
    <property type="entry name" value="PROTEIN_KINASE_ATP"/>
    <property type="match status" value="1"/>
</dbReference>
<evidence type="ECO:0000256" key="7">
    <source>
        <dbReference type="ARBA" id="ARBA00022741"/>
    </source>
</evidence>
<evidence type="ECO:0000259" key="16">
    <source>
        <dbReference type="PROSITE" id="PS50081"/>
    </source>
</evidence>
<dbReference type="InterPro" id="IPR003116">
    <property type="entry name" value="RBD_dom"/>
</dbReference>
<dbReference type="PROSITE" id="PS50898">
    <property type="entry name" value="RBD"/>
    <property type="match status" value="1"/>
</dbReference>
<evidence type="ECO:0000256" key="14">
    <source>
        <dbReference type="SAM" id="MobiDB-lite"/>
    </source>
</evidence>
<dbReference type="InterPro" id="IPR046349">
    <property type="entry name" value="C1-like_sf"/>
</dbReference>
<dbReference type="PROSITE" id="PS00108">
    <property type="entry name" value="PROTEIN_KINASE_ST"/>
    <property type="match status" value="1"/>
</dbReference>
<evidence type="ECO:0000256" key="1">
    <source>
        <dbReference type="ARBA" id="ARBA00010507"/>
    </source>
</evidence>
<evidence type="ECO:0000256" key="5">
    <source>
        <dbReference type="ARBA" id="ARBA00022679"/>
    </source>
</evidence>
<evidence type="ECO:0000259" key="17">
    <source>
        <dbReference type="PROSITE" id="PS50898"/>
    </source>
</evidence>
<dbReference type="PANTHER" id="PTHR44329">
    <property type="entry name" value="SERINE/THREONINE-PROTEIN KINASE TNNI3K-RELATED"/>
    <property type="match status" value="1"/>
</dbReference>
<dbReference type="AlphaFoldDB" id="A0A3Q3GG57"/>
<dbReference type="FunFam" id="3.30.200.20:FF:000024">
    <property type="entry name" value="B-Raf proto-oncogene serine/threonine-protein kinase"/>
    <property type="match status" value="1"/>
</dbReference>
<feature type="region of interest" description="Disordered" evidence="14">
    <location>
        <begin position="404"/>
        <end position="449"/>
    </location>
</feature>
<feature type="domain" description="Phorbol-ester/DAG-type" evidence="16">
    <location>
        <begin position="247"/>
        <end position="293"/>
    </location>
</feature>
<dbReference type="SUPFAM" id="SSF57889">
    <property type="entry name" value="Cysteine-rich domain"/>
    <property type="match status" value="1"/>
</dbReference>
<evidence type="ECO:0000256" key="4">
    <source>
        <dbReference type="ARBA" id="ARBA00022553"/>
    </source>
</evidence>